<dbReference type="SUPFAM" id="SSF74924">
    <property type="entry name" value="Cap-Gly domain"/>
    <property type="match status" value="2"/>
</dbReference>
<feature type="compositionally biased region" description="Basic residues" evidence="14">
    <location>
        <begin position="495"/>
        <end position="506"/>
    </location>
</feature>
<comment type="similarity">
    <text evidence="4">Belongs to the peptidase C19 family.</text>
</comment>
<feature type="compositionally biased region" description="Low complexity" evidence="14">
    <location>
        <begin position="635"/>
        <end position="650"/>
    </location>
</feature>
<dbReference type="EnsemblMetazoa" id="ENSAATROPT008972">
    <property type="protein sequence ID" value="ENSAATROPP008105"/>
    <property type="gene ID" value="ENSAATROPG007307"/>
</dbReference>
<feature type="region of interest" description="Disordered" evidence="14">
    <location>
        <begin position="717"/>
        <end position="753"/>
    </location>
</feature>
<dbReference type="GO" id="GO:0006508">
    <property type="term" value="P:proteolysis"/>
    <property type="evidence" value="ECO:0007669"/>
    <property type="project" value="UniProtKB-KW"/>
</dbReference>
<dbReference type="Proteomes" id="UP000075880">
    <property type="component" value="Unassembled WGS sequence"/>
</dbReference>
<dbReference type="Pfam" id="PF01302">
    <property type="entry name" value="CAP_GLY"/>
    <property type="match status" value="1"/>
</dbReference>
<dbReference type="Gene3D" id="2.30.30.190">
    <property type="entry name" value="CAP Gly-rich-like domain"/>
    <property type="match status" value="2"/>
</dbReference>
<organism evidence="16 17">
    <name type="scientific">Anopheles atroparvus</name>
    <name type="common">European mosquito</name>
    <dbReference type="NCBI Taxonomy" id="41427"/>
    <lineage>
        <taxon>Eukaryota</taxon>
        <taxon>Metazoa</taxon>
        <taxon>Ecdysozoa</taxon>
        <taxon>Arthropoda</taxon>
        <taxon>Hexapoda</taxon>
        <taxon>Insecta</taxon>
        <taxon>Pterygota</taxon>
        <taxon>Neoptera</taxon>
        <taxon>Endopterygota</taxon>
        <taxon>Diptera</taxon>
        <taxon>Nematocera</taxon>
        <taxon>Culicoidea</taxon>
        <taxon>Culicidae</taxon>
        <taxon>Anophelinae</taxon>
        <taxon>Anopheles</taxon>
    </lineage>
</organism>
<evidence type="ECO:0000256" key="8">
    <source>
        <dbReference type="ARBA" id="ARBA00022670"/>
    </source>
</evidence>
<dbReference type="InterPro" id="IPR036859">
    <property type="entry name" value="CAP-Gly_dom_sf"/>
</dbReference>
<dbReference type="InterPro" id="IPR001394">
    <property type="entry name" value="Peptidase_C19_UCH"/>
</dbReference>
<dbReference type="PANTHER" id="PTHR11830">
    <property type="entry name" value="40S RIBOSOMAL PROTEIN S3A"/>
    <property type="match status" value="1"/>
</dbReference>
<proteinExistence type="inferred from homology"/>
<feature type="compositionally biased region" description="Polar residues" evidence="14">
    <location>
        <begin position="417"/>
        <end position="427"/>
    </location>
</feature>
<dbReference type="Pfam" id="PF00443">
    <property type="entry name" value="UCH"/>
    <property type="match status" value="1"/>
</dbReference>
<sequence>MKRIPWPEEALETYCSSTPHISPPTPTREVRGGEQGTSVINCFQSSLSLKQTAKPVFEMSNGNIYAISIERFRAKAVNVPVGLGGSSGAASNPSGGGSGSSSSSLLSGSEATAAGSPTAEFGLPSDNRIDIEPGMTLQIVEQTSSKIALIKIKDFHGTASAGGSGGAGSALGPTNENRVFQCQLSHLQRVPSDIWPYMIAILDPQERCEFAKRPKLFALVKQLNVGDIVMVNWLAKNRHVTFDCIVRYIGQVPKIGPGYYFGLELLNLENGESPQKDDIAFVSEHMNCEPRLALFVAANWIKFADDTTGGKQHHPKRNLLDSLVCGARDLNNRFTRRAGGESSSKSGTGRSGGKSVNGDYPPYTRSYTPDLTTSGSASGVASNRKSTDIGALHDSFTCLQMDPAGAKAMHHKKMAASISSPNLSKQDSSSSTGSSGRYVNSHPMEGYGGEYHRSVENSHGLQQNHHHHHHQHAVDELNRSSGRSSQNSSNSSTLKHPKARSGKTGHRLTGSNSSVNSGGAGVGGAGYHAVSKQSTILSLPDRDVVVIDSNEIDEAVKSASEVIVVDPPPMLSPTDNREMELMDLLTTSSWPAEAGEVAAILNSTDKKTQTPPSASASSLASAYGMNGLNVGYSTGGSSTSSNSTANSGHSYHNHNGTLGAERTNGRNKSLNPLAHLGNPKPGDIPTLATRKARTAAVEAKPATADVATMTKINAPGGYGTNTNGSPAAPAHGGAASSASGRDNGSDNTMTAMSGGLLPRIGSMSPESDAGGSMVPSPMQELPNDSSLGVGSVVEVTLGVLKAAGSTTATAPGDPQYYGVIRWIGHLPPGGRMVMVGVELEDEPIDPTLELTNGTYNGKRLFKCPTSRAIFVPTSQCSHDRRFQEIPPMSPCTSRAAQPSSSGSKTDTTMFGKVDCPVVKGKVPPLKILKLEELEQICGEFKGIQGHHNSCYLDATLFAMFTFTSVFDSLLFRPKEPEDNPQYDEVQRVLLEEIVNPLRKNHFVRADRVLKLRQLLDRLSSVTGLMSEEKDPEEFLNSLLAQILRADPFLKLSSGLDTFYYQLFVEKDERLNLPSVQQLFEQSFLASNIKLKEVPSCLIIQMPRFGKNFKMYPRILPSQVLDVTDIIEDSPRQCWVCGKLAEYECRDCFGKMQCEALEETAICKNCIESVHTHNKRLNHKPVPLSVPQDFIPMAPHCEVPRLYMELFAVVCIETSHYVAFVKAASGQDAPWCFFDSMADRKGEQNGYNIPKMVPVPDLPHWLTEEGSRALHEEAVNDKMLPEHAKRLLCDAYMCMYQSPDVMMYR</sequence>
<feature type="region of interest" description="Disordered" evidence="14">
    <location>
        <begin position="410"/>
        <end position="526"/>
    </location>
</feature>
<evidence type="ECO:0000256" key="13">
    <source>
        <dbReference type="ARBA" id="ARBA00022833"/>
    </source>
</evidence>
<evidence type="ECO:0000256" key="11">
    <source>
        <dbReference type="ARBA" id="ARBA00022801"/>
    </source>
</evidence>
<evidence type="ECO:0000256" key="7">
    <source>
        <dbReference type="ARBA" id="ARBA00022553"/>
    </source>
</evidence>
<evidence type="ECO:0000313" key="16">
    <source>
        <dbReference type="EnsemblMetazoa" id="ENSAATROPP008105"/>
    </source>
</evidence>
<keyword evidence="9" id="KW-0479">Metal-binding</keyword>
<evidence type="ECO:0000256" key="10">
    <source>
        <dbReference type="ARBA" id="ARBA00022786"/>
    </source>
</evidence>
<dbReference type="GO" id="GO:0016579">
    <property type="term" value="P:protein deubiquitination"/>
    <property type="evidence" value="ECO:0007669"/>
    <property type="project" value="InterPro"/>
</dbReference>
<feature type="compositionally biased region" description="Polar residues" evidence="14">
    <location>
        <begin position="890"/>
        <end position="907"/>
    </location>
</feature>
<evidence type="ECO:0000256" key="14">
    <source>
        <dbReference type="SAM" id="MobiDB-lite"/>
    </source>
</evidence>
<dbReference type="GO" id="GO:0005813">
    <property type="term" value="C:centrosome"/>
    <property type="evidence" value="ECO:0007669"/>
    <property type="project" value="UniProtKB-SubCell"/>
</dbReference>
<dbReference type="SUPFAM" id="SSF54001">
    <property type="entry name" value="Cysteine proteinases"/>
    <property type="match status" value="1"/>
</dbReference>
<evidence type="ECO:0000256" key="2">
    <source>
        <dbReference type="ARBA" id="ARBA00004300"/>
    </source>
</evidence>
<feature type="region of interest" description="Disordered" evidence="14">
    <location>
        <begin position="634"/>
        <end position="686"/>
    </location>
</feature>
<feature type="region of interest" description="Disordered" evidence="14">
    <location>
        <begin position="87"/>
        <end position="127"/>
    </location>
</feature>
<dbReference type="InterPro" id="IPR038765">
    <property type="entry name" value="Papain-like_cys_pep_sf"/>
</dbReference>
<name>A0AAG5DB74_ANOAO</name>
<dbReference type="GO" id="GO:0048471">
    <property type="term" value="C:perinuclear region of cytoplasm"/>
    <property type="evidence" value="ECO:0007669"/>
    <property type="project" value="UniProtKB-SubCell"/>
</dbReference>
<dbReference type="InterPro" id="IPR028889">
    <property type="entry name" value="USP"/>
</dbReference>
<keyword evidence="17" id="KW-1185">Reference proteome</keyword>
<evidence type="ECO:0000256" key="4">
    <source>
        <dbReference type="ARBA" id="ARBA00009085"/>
    </source>
</evidence>
<evidence type="ECO:0000256" key="6">
    <source>
        <dbReference type="ARBA" id="ARBA00022490"/>
    </source>
</evidence>
<keyword evidence="12" id="KW-0788">Thiol protease</keyword>
<evidence type="ECO:0000256" key="12">
    <source>
        <dbReference type="ARBA" id="ARBA00022807"/>
    </source>
</evidence>
<keyword evidence="7" id="KW-0597">Phosphoprotein</keyword>
<accession>A0AAG5DB74</accession>
<keyword evidence="6" id="KW-0963">Cytoplasm</keyword>
<dbReference type="CDD" id="cd02670">
    <property type="entry name" value="Peptidase_C19N"/>
    <property type="match status" value="1"/>
</dbReference>
<dbReference type="PROSITE" id="PS50235">
    <property type="entry name" value="USP_3"/>
    <property type="match status" value="1"/>
</dbReference>
<keyword evidence="11" id="KW-0378">Hydrolase</keyword>
<dbReference type="GO" id="GO:0004843">
    <property type="term" value="F:cysteine-type deubiquitinase activity"/>
    <property type="evidence" value="ECO:0007669"/>
    <property type="project" value="UniProtKB-EC"/>
</dbReference>
<feature type="domain" description="USP" evidence="15">
    <location>
        <begin position="941"/>
        <end position="1298"/>
    </location>
</feature>
<comment type="subcellular location">
    <subcellularLocation>
        <location evidence="2">Cytoplasm</location>
        <location evidence="2">Cytoskeleton</location>
        <location evidence="2">Microtubule organizing center</location>
        <location evidence="2">Centrosome</location>
    </subcellularLocation>
    <subcellularLocation>
        <location evidence="3">Cytoplasm</location>
        <location evidence="3">Perinuclear region</location>
    </subcellularLocation>
</comment>
<evidence type="ECO:0000256" key="5">
    <source>
        <dbReference type="ARBA" id="ARBA00012759"/>
    </source>
</evidence>
<evidence type="ECO:0000256" key="1">
    <source>
        <dbReference type="ARBA" id="ARBA00000707"/>
    </source>
</evidence>
<keyword evidence="8" id="KW-0645">Protease</keyword>
<evidence type="ECO:0000259" key="15">
    <source>
        <dbReference type="PROSITE" id="PS50235"/>
    </source>
</evidence>
<feature type="region of interest" description="Disordered" evidence="14">
    <location>
        <begin position="334"/>
        <end position="383"/>
    </location>
</feature>
<evidence type="ECO:0000256" key="9">
    <source>
        <dbReference type="ARBA" id="ARBA00022723"/>
    </source>
</evidence>
<protein>
    <recommendedName>
        <fullName evidence="5">ubiquitinyl hydrolase 1</fullName>
        <ecNumber evidence="5">3.4.19.12</ecNumber>
    </recommendedName>
</protein>
<feature type="compositionally biased region" description="Low complexity" evidence="14">
    <location>
        <begin position="100"/>
        <end position="116"/>
    </location>
</feature>
<feature type="compositionally biased region" description="Polar residues" evidence="14">
    <location>
        <begin position="365"/>
        <end position="383"/>
    </location>
</feature>
<dbReference type="Gene3D" id="3.90.70.10">
    <property type="entry name" value="Cysteine proteinases"/>
    <property type="match status" value="1"/>
</dbReference>
<keyword evidence="10" id="KW-0833">Ubl conjugation pathway</keyword>
<dbReference type="SMART" id="SM01052">
    <property type="entry name" value="CAP_GLY"/>
    <property type="match status" value="2"/>
</dbReference>
<feature type="compositionally biased region" description="Low complexity" evidence="14">
    <location>
        <begin position="479"/>
        <end position="492"/>
    </location>
</feature>
<dbReference type="GO" id="GO:0046872">
    <property type="term" value="F:metal ion binding"/>
    <property type="evidence" value="ECO:0007669"/>
    <property type="project" value="UniProtKB-KW"/>
</dbReference>
<dbReference type="FunFam" id="3.90.70.10:FF:000009">
    <property type="entry name" value="Putative ubiquitin carboxyl-terminal hydrolase CYLD"/>
    <property type="match status" value="1"/>
</dbReference>
<dbReference type="EC" id="3.4.19.12" evidence="5"/>
<comment type="catalytic activity">
    <reaction evidence="1">
        <text>Thiol-dependent hydrolysis of ester, thioester, amide, peptide and isopeptide bonds formed by the C-terminal Gly of ubiquitin (a 76-residue protein attached to proteins as an intracellular targeting signal).</text>
        <dbReference type="EC" id="3.4.19.12"/>
    </reaction>
</comment>
<dbReference type="InterPro" id="IPR000938">
    <property type="entry name" value="CAP-Gly_domain"/>
</dbReference>
<evidence type="ECO:0000313" key="17">
    <source>
        <dbReference type="Proteomes" id="UP000075880"/>
    </source>
</evidence>
<evidence type="ECO:0000256" key="3">
    <source>
        <dbReference type="ARBA" id="ARBA00004556"/>
    </source>
</evidence>
<feature type="compositionally biased region" description="Low complexity" evidence="14">
    <location>
        <begin position="724"/>
        <end position="740"/>
    </location>
</feature>
<keyword evidence="13" id="KW-0862">Zinc</keyword>
<feature type="region of interest" description="Disordered" evidence="14">
    <location>
        <begin position="881"/>
        <end position="907"/>
    </location>
</feature>
<reference evidence="16" key="1">
    <citation type="submission" date="2024-04" db="UniProtKB">
        <authorList>
            <consortium name="EnsemblMetazoa"/>
        </authorList>
    </citation>
    <scope>IDENTIFICATION</scope>
    <source>
        <strain evidence="16">EBRO</strain>
    </source>
</reference>